<keyword evidence="9" id="KW-0325">Glycoprotein</keyword>
<evidence type="ECO:0000256" key="8">
    <source>
        <dbReference type="ARBA" id="ARBA00023136"/>
    </source>
</evidence>
<dbReference type="PANTHER" id="PTHR21092">
    <property type="entry name" value="NICASTRIN"/>
    <property type="match status" value="1"/>
</dbReference>
<feature type="chain" id="PRO_5013390815" description="Nicastrin" evidence="11">
    <location>
        <begin position="18"/>
        <end position="777"/>
    </location>
</feature>
<evidence type="ECO:0000256" key="3">
    <source>
        <dbReference type="ARBA" id="ARBA00015303"/>
    </source>
</evidence>
<name>A0A1Y2DWN0_9FUNG</name>
<keyword evidence="4 10" id="KW-0812">Transmembrane</keyword>
<dbReference type="Pfam" id="PF18266">
    <property type="entry name" value="Ncstrn_small"/>
    <property type="match status" value="1"/>
</dbReference>
<dbReference type="PANTHER" id="PTHR21092:SF0">
    <property type="entry name" value="NICASTRIN"/>
    <property type="match status" value="1"/>
</dbReference>
<accession>A0A1Y2DWN0</accession>
<dbReference type="Proteomes" id="UP000193920">
    <property type="component" value="Unassembled WGS sequence"/>
</dbReference>
<gene>
    <name evidence="13" type="ORF">LY90DRAFT_700882</name>
</gene>
<evidence type="ECO:0000313" key="14">
    <source>
        <dbReference type="Proteomes" id="UP000193920"/>
    </source>
</evidence>
<keyword evidence="5 11" id="KW-0732">Signal</keyword>
<dbReference type="Pfam" id="PF05450">
    <property type="entry name" value="Nicastrin"/>
    <property type="match status" value="2"/>
</dbReference>
<evidence type="ECO:0000256" key="7">
    <source>
        <dbReference type="ARBA" id="ARBA00022989"/>
    </source>
</evidence>
<dbReference type="InterPro" id="IPR008710">
    <property type="entry name" value="Nicastrin"/>
</dbReference>
<evidence type="ECO:0000256" key="9">
    <source>
        <dbReference type="ARBA" id="ARBA00023180"/>
    </source>
</evidence>
<organism evidence="13 14">
    <name type="scientific">Neocallimastix californiae</name>
    <dbReference type="NCBI Taxonomy" id="1754190"/>
    <lineage>
        <taxon>Eukaryota</taxon>
        <taxon>Fungi</taxon>
        <taxon>Fungi incertae sedis</taxon>
        <taxon>Chytridiomycota</taxon>
        <taxon>Chytridiomycota incertae sedis</taxon>
        <taxon>Neocallimastigomycetes</taxon>
        <taxon>Neocallimastigales</taxon>
        <taxon>Neocallimastigaceae</taxon>
        <taxon>Neocallimastix</taxon>
    </lineage>
</organism>
<reference evidence="13 14" key="1">
    <citation type="submission" date="2016-08" db="EMBL/GenBank/DDBJ databases">
        <title>A Parts List for Fungal Cellulosomes Revealed by Comparative Genomics.</title>
        <authorList>
            <consortium name="DOE Joint Genome Institute"/>
            <person name="Haitjema C.H."/>
            <person name="Gilmore S.P."/>
            <person name="Henske J.K."/>
            <person name="Solomon K.V."/>
            <person name="De Groot R."/>
            <person name="Kuo A."/>
            <person name="Mondo S.J."/>
            <person name="Salamov A.A."/>
            <person name="Labutti K."/>
            <person name="Zhao Z."/>
            <person name="Chiniquy J."/>
            <person name="Barry K."/>
            <person name="Brewer H.M."/>
            <person name="Purvine S.O."/>
            <person name="Wright A.T."/>
            <person name="Boxma B."/>
            <person name="Van Alen T."/>
            <person name="Hackstein J.H."/>
            <person name="Baker S.E."/>
            <person name="Grigoriev I.V."/>
            <person name="O'Malley M.A."/>
        </authorList>
    </citation>
    <scope>NUCLEOTIDE SEQUENCE [LARGE SCALE GENOMIC DNA]</scope>
    <source>
        <strain evidence="13 14">G1</strain>
    </source>
</reference>
<keyword evidence="8 10" id="KW-0472">Membrane</keyword>
<evidence type="ECO:0000256" key="6">
    <source>
        <dbReference type="ARBA" id="ARBA00022976"/>
    </source>
</evidence>
<feature type="domain" description="Nicastrin small lobe" evidence="12">
    <location>
        <begin position="45"/>
        <end position="212"/>
    </location>
</feature>
<dbReference type="GO" id="GO:0016485">
    <property type="term" value="P:protein processing"/>
    <property type="evidence" value="ECO:0007669"/>
    <property type="project" value="InterPro"/>
</dbReference>
<evidence type="ECO:0000256" key="5">
    <source>
        <dbReference type="ARBA" id="ARBA00022729"/>
    </source>
</evidence>
<evidence type="ECO:0000256" key="1">
    <source>
        <dbReference type="ARBA" id="ARBA00004479"/>
    </source>
</evidence>
<dbReference type="OrthoDB" id="10265862at2759"/>
<comment type="similarity">
    <text evidence="2">Belongs to the nicastrin family.</text>
</comment>
<dbReference type="InterPro" id="IPR041084">
    <property type="entry name" value="Ncstrn_small"/>
</dbReference>
<feature type="transmembrane region" description="Helical" evidence="10">
    <location>
        <begin position="746"/>
        <end position="766"/>
    </location>
</feature>
<dbReference type="EMBL" id="MCOG01000055">
    <property type="protein sequence ID" value="ORY63712.1"/>
    <property type="molecule type" value="Genomic_DNA"/>
</dbReference>
<evidence type="ECO:0000313" key="13">
    <source>
        <dbReference type="EMBL" id="ORY63712.1"/>
    </source>
</evidence>
<dbReference type="STRING" id="1754190.A0A1Y2DWN0"/>
<comment type="subcellular location">
    <subcellularLocation>
        <location evidence="1">Membrane</location>
        <topology evidence="1">Single-pass type I membrane protein</topology>
    </subcellularLocation>
</comment>
<feature type="signal peptide" evidence="11">
    <location>
        <begin position="1"/>
        <end position="17"/>
    </location>
</feature>
<protein>
    <recommendedName>
        <fullName evidence="3">Nicastrin</fullName>
    </recommendedName>
</protein>
<evidence type="ECO:0000256" key="11">
    <source>
        <dbReference type="SAM" id="SignalP"/>
    </source>
</evidence>
<sequence>MILKFIIIYFNVFLVYCNIATKPKDIDWLDYSIKQKIQGISVFTKLLNATNEIGSQSSSVTAPIFGIYDESDIEEFKSEKISGKYAVVIDSNFVNRENLKKLEATKKVAGIVVLVKDIFSTLMNSYSPDKECPNCEFGMYSGEKANYKWNKLGDGLLYENFNFPIFSVYNNTDDSNAYLGFKSIIEASYYNKLKEYKKYPLYTLKFNSFMFASGNAKTCLAREHCDPVGENSVWGSFSNKIDSKDGKKIIILSSQLDGNSLFHDFTNGVDSQLAGTVANLAIIDALSKSPIPIEKFPYHIVFTFFNGESYGYGGSQRFVQDISSFECKTQDSDKLRCPKSASCKNPCMFVDDFKNITLDNIKSIIELNQFSCNECEFVNYYMHVDDETDPENLKITNLISKVSKSSNYNFNAMNYDQEIVTEYNDNVNINKKDINIVGNNIKKMNGNITNTNAEVETIENNIDESHFMYFGIQPAWDTSNIGLPPSSSQSFLKKKKIPAVVISDFQKEFSNPYYHSVFDINPVNANYGNTICKSADIIAKTLWLYAQDKISDTDINTIPKSIKIDCDYVNTLMGCLSVNLNCTLVHELISPNMKYKLNDNIKRYSHYSGVYNTKSLNGVINDNFNYDAWLVNYALIKSTGTFTDTKCEHINNCTTILEYPDYKNFNDKKKEEINSIPYSKRQYKCINGYCVKGKAYSHPAYGIGLEYNSETGKFDVKNTTESTWTESRSSEYTLSIFLSRSKTPEYIELFIGILFVALTILIYHLIRNYTIKVLKIA</sequence>
<dbReference type="AlphaFoldDB" id="A0A1Y2DWN0"/>
<evidence type="ECO:0000256" key="2">
    <source>
        <dbReference type="ARBA" id="ARBA00007717"/>
    </source>
</evidence>
<keyword evidence="6" id="KW-0914">Notch signaling pathway</keyword>
<keyword evidence="7 10" id="KW-1133">Transmembrane helix</keyword>
<evidence type="ECO:0000256" key="4">
    <source>
        <dbReference type="ARBA" id="ARBA00022692"/>
    </source>
</evidence>
<dbReference type="Gene3D" id="3.40.630.10">
    <property type="entry name" value="Zn peptidases"/>
    <property type="match status" value="1"/>
</dbReference>
<proteinExistence type="inferred from homology"/>
<dbReference type="SUPFAM" id="SSF53187">
    <property type="entry name" value="Zn-dependent exopeptidases"/>
    <property type="match status" value="1"/>
</dbReference>
<evidence type="ECO:0000259" key="12">
    <source>
        <dbReference type="Pfam" id="PF18266"/>
    </source>
</evidence>
<evidence type="ECO:0000256" key="10">
    <source>
        <dbReference type="SAM" id="Phobius"/>
    </source>
</evidence>
<dbReference type="GO" id="GO:0005886">
    <property type="term" value="C:plasma membrane"/>
    <property type="evidence" value="ECO:0007669"/>
    <property type="project" value="UniProtKB-ARBA"/>
</dbReference>
<comment type="caution">
    <text evidence="13">The sequence shown here is derived from an EMBL/GenBank/DDBJ whole genome shotgun (WGS) entry which is preliminary data.</text>
</comment>
<keyword evidence="14" id="KW-1185">Reference proteome</keyword>